<evidence type="ECO:0000259" key="2">
    <source>
        <dbReference type="PROSITE" id="PS51192"/>
    </source>
</evidence>
<evidence type="ECO:0000313" key="4">
    <source>
        <dbReference type="EMBL" id="KAJ2928762.1"/>
    </source>
</evidence>
<dbReference type="Gene3D" id="3.40.50.300">
    <property type="entry name" value="P-loop containing nucleotide triphosphate hydrolases"/>
    <property type="match status" value="2"/>
</dbReference>
<dbReference type="InterPro" id="IPR027417">
    <property type="entry name" value="P-loop_NTPase"/>
</dbReference>
<dbReference type="PANTHER" id="PTHR47396:SF1">
    <property type="entry name" value="ATP-DEPENDENT HELICASE IRC3-RELATED"/>
    <property type="match status" value="1"/>
</dbReference>
<accession>A0A9W8MGB0</accession>
<dbReference type="PANTHER" id="PTHR47396">
    <property type="entry name" value="TYPE I RESTRICTION ENZYME ECOKI R PROTEIN"/>
    <property type="match status" value="1"/>
</dbReference>
<evidence type="ECO:0000259" key="3">
    <source>
        <dbReference type="PROSITE" id="PS51194"/>
    </source>
</evidence>
<dbReference type="CDD" id="cd18799">
    <property type="entry name" value="SF2_C_EcoAI-like"/>
    <property type="match status" value="1"/>
</dbReference>
<keyword evidence="5" id="KW-1185">Reference proteome</keyword>
<feature type="domain" description="Helicase C-terminal" evidence="3">
    <location>
        <begin position="165"/>
        <end position="328"/>
    </location>
</feature>
<reference evidence="4" key="1">
    <citation type="submission" date="2022-06" db="EMBL/GenBank/DDBJ databases">
        <title>Genome Sequence of Candolleomyces eurysporus.</title>
        <authorList>
            <person name="Buettner E."/>
        </authorList>
    </citation>
    <scope>NUCLEOTIDE SEQUENCE</scope>
    <source>
        <strain evidence="4">VTCC 930004</strain>
    </source>
</reference>
<keyword evidence="1" id="KW-0547">Nucleotide-binding</keyword>
<dbReference type="InterPro" id="IPR006935">
    <property type="entry name" value="Helicase/UvrB_N"/>
</dbReference>
<dbReference type="GO" id="GO:0005759">
    <property type="term" value="C:mitochondrial matrix"/>
    <property type="evidence" value="ECO:0007669"/>
    <property type="project" value="TreeGrafter"/>
</dbReference>
<gene>
    <name evidence="4" type="ORF">H1R20_g8159</name>
</gene>
<evidence type="ECO:0000313" key="5">
    <source>
        <dbReference type="Proteomes" id="UP001140091"/>
    </source>
</evidence>
<comment type="caution">
    <text evidence="4">The sequence shown here is derived from an EMBL/GenBank/DDBJ whole genome shotgun (WGS) entry which is preliminary data.</text>
</comment>
<dbReference type="OrthoDB" id="270584at2759"/>
<dbReference type="GO" id="GO:0016787">
    <property type="term" value="F:hydrolase activity"/>
    <property type="evidence" value="ECO:0007669"/>
    <property type="project" value="InterPro"/>
</dbReference>
<dbReference type="InterPro" id="IPR014001">
    <property type="entry name" value="Helicase_ATP-bd"/>
</dbReference>
<dbReference type="GO" id="GO:0061749">
    <property type="term" value="F:forked DNA-dependent helicase activity"/>
    <property type="evidence" value="ECO:0007669"/>
    <property type="project" value="TreeGrafter"/>
</dbReference>
<feature type="domain" description="Helicase ATP-binding" evidence="2">
    <location>
        <begin position="1"/>
        <end position="115"/>
    </location>
</feature>
<organism evidence="4 5">
    <name type="scientific">Candolleomyces eurysporus</name>
    <dbReference type="NCBI Taxonomy" id="2828524"/>
    <lineage>
        <taxon>Eukaryota</taxon>
        <taxon>Fungi</taxon>
        <taxon>Dikarya</taxon>
        <taxon>Basidiomycota</taxon>
        <taxon>Agaricomycotina</taxon>
        <taxon>Agaricomycetes</taxon>
        <taxon>Agaricomycetidae</taxon>
        <taxon>Agaricales</taxon>
        <taxon>Agaricineae</taxon>
        <taxon>Psathyrellaceae</taxon>
        <taxon>Candolleomyces</taxon>
    </lineage>
</organism>
<keyword evidence="1" id="KW-0067">ATP-binding</keyword>
<dbReference type="GO" id="GO:0005524">
    <property type="term" value="F:ATP binding"/>
    <property type="evidence" value="ECO:0007669"/>
    <property type="project" value="InterPro"/>
</dbReference>
<dbReference type="PROSITE" id="PS51192">
    <property type="entry name" value="HELICASE_ATP_BIND_1"/>
    <property type="match status" value="1"/>
</dbReference>
<dbReference type="PROSITE" id="PS51194">
    <property type="entry name" value="HELICASE_CTER"/>
    <property type="match status" value="1"/>
</dbReference>
<feature type="non-terminal residue" evidence="4">
    <location>
        <position position="588"/>
    </location>
</feature>
<dbReference type="SUPFAM" id="SSF52540">
    <property type="entry name" value="P-loop containing nucleoside triphosphate hydrolases"/>
    <property type="match status" value="1"/>
</dbReference>
<evidence type="ECO:0000256" key="1">
    <source>
        <dbReference type="ARBA" id="ARBA00022806"/>
    </source>
</evidence>
<proteinExistence type="predicted"/>
<keyword evidence="1" id="KW-0378">Hydrolase</keyword>
<dbReference type="InterPro" id="IPR001650">
    <property type="entry name" value="Helicase_C-like"/>
</dbReference>
<evidence type="ECO:0008006" key="6">
    <source>
        <dbReference type="Google" id="ProtNLM"/>
    </source>
</evidence>
<dbReference type="Pfam" id="PF00271">
    <property type="entry name" value="Helicase_C"/>
    <property type="match status" value="1"/>
</dbReference>
<dbReference type="AlphaFoldDB" id="A0A9W8MGB0"/>
<dbReference type="GO" id="GO:0070125">
    <property type="term" value="P:mitochondrial translational elongation"/>
    <property type="evidence" value="ECO:0007669"/>
    <property type="project" value="TreeGrafter"/>
</dbReference>
<dbReference type="Proteomes" id="UP001140091">
    <property type="component" value="Unassembled WGS sequence"/>
</dbReference>
<dbReference type="GO" id="GO:0036121">
    <property type="term" value="F:double-stranded DNA helicase activity"/>
    <property type="evidence" value="ECO:0007669"/>
    <property type="project" value="TreeGrafter"/>
</dbReference>
<sequence>MFPDWTVEIEQGAKHKATGLADFTVATYQTLLNPERLAKFDPQKTKAVIIDEAHHAAAPSYRKLLSHFHPDVRHPDPDHSPQAERDRVPVLGFSATFSRHDGLALGSVFERIVYHRDVLQMINEDWLCDVRLTSVRVNLDLNTVALNKNGDFASASLARVMNTPTMNELVVRTWLDRAAACKSTLIFCVNVAHVQDLTNAFRKYGVDARFLTGRTNVTARKELVASFKAGEFPVLINCAVLTEGADIPNIDCVIVARPTRSKNIFSQMIGRGLRLSPETGKEDCHIIDYVDTVNRVSSVMSVPTLLGLDPMKLNLENEPLSTLQKELKEPSLSIDTPDTPIDAQARSVTYEDHESLQSLSNSLKGKEIQIRQISRFAWVTCKKDTYVLQSFKAVKVKISRSKDPEQPFVVKLHRWIHRDGKRIEVTLTLQTASSLEDAVHGADTCVQERLGIDWQTLLHSASWRKKGPTTTQVKQIMEHFSKTSVNVGTFLSAVGLKLGEDQEDPTAKQIEDRIKLMNRGQLFDAITRLKHRADKHYAREGQAMEQEMRRQFKIQQKEAKRTLRETVAVGPLHMSHVLNAEPFTTSSL</sequence>
<dbReference type="SMART" id="SM00490">
    <property type="entry name" value="HELICc"/>
    <property type="match status" value="1"/>
</dbReference>
<name>A0A9W8MGB0_9AGAR</name>
<dbReference type="InterPro" id="IPR050742">
    <property type="entry name" value="Helicase_Restrict-Modif_Enz"/>
</dbReference>
<dbReference type="GO" id="GO:0032042">
    <property type="term" value="P:mitochondrial DNA metabolic process"/>
    <property type="evidence" value="ECO:0007669"/>
    <property type="project" value="TreeGrafter"/>
</dbReference>
<dbReference type="GO" id="GO:0000403">
    <property type="term" value="F:Y-form DNA binding"/>
    <property type="evidence" value="ECO:0007669"/>
    <property type="project" value="TreeGrafter"/>
</dbReference>
<dbReference type="EMBL" id="JANBPK010000919">
    <property type="protein sequence ID" value="KAJ2928762.1"/>
    <property type="molecule type" value="Genomic_DNA"/>
</dbReference>
<keyword evidence="1" id="KW-0347">Helicase</keyword>
<dbReference type="Pfam" id="PF04851">
    <property type="entry name" value="ResIII"/>
    <property type="match status" value="1"/>
</dbReference>
<protein>
    <recommendedName>
        <fullName evidence="6">P-loop containing nucleoside triphosphate hydrolase protein</fullName>
    </recommendedName>
</protein>